<protein>
    <recommendedName>
        <fullName evidence="3">PIN domain-containing protein</fullName>
    </recommendedName>
</protein>
<evidence type="ECO:0008006" key="3">
    <source>
        <dbReference type="Google" id="ProtNLM"/>
    </source>
</evidence>
<gene>
    <name evidence="1" type="ORF">BLA15945_01407</name>
</gene>
<accession>A0A6P2IMR4</accession>
<dbReference type="AlphaFoldDB" id="A0A6P2IMR4"/>
<reference evidence="1 2" key="1">
    <citation type="submission" date="2019-09" db="EMBL/GenBank/DDBJ databases">
        <authorList>
            <person name="Depoorter E."/>
        </authorList>
    </citation>
    <scope>NUCLEOTIDE SEQUENCE [LARGE SCALE GENOMIC DNA]</scope>
    <source>
        <strain evidence="1">R-15945</strain>
    </source>
</reference>
<proteinExistence type="predicted"/>
<evidence type="ECO:0000313" key="2">
    <source>
        <dbReference type="Proteomes" id="UP000494174"/>
    </source>
</evidence>
<evidence type="ECO:0000313" key="1">
    <source>
        <dbReference type="EMBL" id="VWB32004.1"/>
    </source>
</evidence>
<organism evidence="1 2">
    <name type="scientific">Burkholderia lata (strain ATCC 17760 / DSM 23089 / LMG 22485 / NCIMB 9086 / R18194 / 383)</name>
    <dbReference type="NCBI Taxonomy" id="482957"/>
    <lineage>
        <taxon>Bacteria</taxon>
        <taxon>Pseudomonadati</taxon>
        <taxon>Pseudomonadota</taxon>
        <taxon>Betaproteobacteria</taxon>
        <taxon>Burkholderiales</taxon>
        <taxon>Burkholderiaceae</taxon>
        <taxon>Burkholderia</taxon>
        <taxon>Burkholderia cepacia complex</taxon>
    </lineage>
</organism>
<dbReference type="RefSeq" id="WP_174967837.1">
    <property type="nucleotide sequence ID" value="NZ_CABVPU010000004.1"/>
</dbReference>
<name>A0A6P2IMR4_BURL3</name>
<sequence length="217" mass="22976">MSKALIDTDVLLKTASYKLLKQLLVSAPLGSKEFGMIAAAQFVVSGKFKKKLKEPQLAEAKAHFQEAIASIAAIEPSSEELALAARLESAAVGMGVDLDLGESQICALMVSRGVDLMMTGDKRAIKAIAALKEHEACAYAHGKVACLEQLVLWMIAGAGLEAVQTSICALPAVDTSLNIALGCYSQSANLESCQEGLMSYINYIRTDVPLVLIAYPA</sequence>
<dbReference type="EMBL" id="CABVPU010000004">
    <property type="protein sequence ID" value="VWB32004.1"/>
    <property type="molecule type" value="Genomic_DNA"/>
</dbReference>
<dbReference type="Proteomes" id="UP000494174">
    <property type="component" value="Unassembled WGS sequence"/>
</dbReference>